<dbReference type="GO" id="GO:0005829">
    <property type="term" value="C:cytosol"/>
    <property type="evidence" value="ECO:0007669"/>
    <property type="project" value="TreeGrafter"/>
</dbReference>
<dbReference type="FunFam" id="3.30.300.20:FF:000002">
    <property type="entry name" value="Transcription termination/antitermination protein NusA"/>
    <property type="match status" value="1"/>
</dbReference>
<dbReference type="InterPro" id="IPR013735">
    <property type="entry name" value="TF_NusA_N"/>
</dbReference>
<dbReference type="InterPro" id="IPR030842">
    <property type="entry name" value="TF_NusA_bacterial"/>
</dbReference>
<dbReference type="Gene3D" id="3.30.300.20">
    <property type="match status" value="2"/>
</dbReference>
<evidence type="ECO:0000256" key="7">
    <source>
        <dbReference type="HAMAP-Rule" id="MF_00945"/>
    </source>
</evidence>
<dbReference type="InterPro" id="IPR004087">
    <property type="entry name" value="KH_dom"/>
</dbReference>
<dbReference type="SMART" id="SM00316">
    <property type="entry name" value="S1"/>
    <property type="match status" value="1"/>
</dbReference>
<dbReference type="Gene3D" id="1.10.150.20">
    <property type="entry name" value="5' to 3' exonuclease, C-terminal subdomain"/>
    <property type="match status" value="1"/>
</dbReference>
<keyword evidence="9" id="KW-0251">Elongation factor</keyword>
<keyword evidence="1 7" id="KW-0806">Transcription termination</keyword>
<dbReference type="PANTHER" id="PTHR22648">
    <property type="entry name" value="TRANSCRIPTION TERMINATION FACTOR NUSA"/>
    <property type="match status" value="1"/>
</dbReference>
<gene>
    <name evidence="7" type="primary">nusA</name>
    <name evidence="9" type="ORF">ABR82_06685</name>
</gene>
<evidence type="ECO:0000256" key="2">
    <source>
        <dbReference type="ARBA" id="ARBA00022490"/>
    </source>
</evidence>
<dbReference type="Proteomes" id="UP000051269">
    <property type="component" value="Unassembled WGS sequence"/>
</dbReference>
<dbReference type="PROSITE" id="PS50126">
    <property type="entry name" value="S1"/>
    <property type="match status" value="1"/>
</dbReference>
<dbReference type="GO" id="GO:0003746">
    <property type="term" value="F:translation elongation factor activity"/>
    <property type="evidence" value="ECO:0007669"/>
    <property type="project" value="UniProtKB-KW"/>
</dbReference>
<dbReference type="AlphaFoldDB" id="A0A0R2RKF1"/>
<keyword evidence="2 7" id="KW-0963">Cytoplasm</keyword>
<keyword evidence="9" id="KW-0648">Protein biosynthesis</keyword>
<dbReference type="SUPFAM" id="SSF54814">
    <property type="entry name" value="Prokaryotic type KH domain (KH-domain type II)"/>
    <property type="match status" value="2"/>
</dbReference>
<reference evidence="9 10" key="1">
    <citation type="submission" date="2015-10" db="EMBL/GenBank/DDBJ databases">
        <title>Metagenome-Assembled Genomes uncover a global brackish microbiome.</title>
        <authorList>
            <person name="Hugerth L.W."/>
            <person name="Larsson J."/>
            <person name="Alneberg J."/>
            <person name="Lindh M.V."/>
            <person name="Legrand C."/>
            <person name="Pinhassi J."/>
            <person name="Andersson A.F."/>
        </authorList>
    </citation>
    <scope>NUCLEOTIDE SEQUENCE [LARGE SCALE GENOMIC DNA]</scope>
    <source>
        <strain evidence="9">BACL18 MAG-120507-bin52</strain>
    </source>
</reference>
<dbReference type="InterPro" id="IPR012340">
    <property type="entry name" value="NA-bd_OB-fold"/>
</dbReference>
<keyword evidence="6 7" id="KW-0804">Transcription</keyword>
<dbReference type="GO" id="GO:0000166">
    <property type="term" value="F:nucleotide binding"/>
    <property type="evidence" value="ECO:0007669"/>
    <property type="project" value="InterPro"/>
</dbReference>
<dbReference type="Pfam" id="PF14520">
    <property type="entry name" value="HHH_5"/>
    <property type="match status" value="1"/>
</dbReference>
<comment type="subunit">
    <text evidence="7">Monomer. Binds directly to the core enzyme of the DNA-dependent RNA polymerase and to nascent RNA.</text>
</comment>
<dbReference type="Gene3D" id="2.40.50.140">
    <property type="entry name" value="Nucleic acid-binding proteins"/>
    <property type="match status" value="1"/>
</dbReference>
<keyword evidence="5 7" id="KW-0805">Transcription regulation</keyword>
<evidence type="ECO:0000256" key="4">
    <source>
        <dbReference type="ARBA" id="ARBA00022884"/>
    </source>
</evidence>
<dbReference type="CDD" id="cd04455">
    <property type="entry name" value="S1_NusA"/>
    <property type="match status" value="1"/>
</dbReference>
<evidence type="ECO:0000256" key="5">
    <source>
        <dbReference type="ARBA" id="ARBA00023015"/>
    </source>
</evidence>
<dbReference type="InterPro" id="IPR010213">
    <property type="entry name" value="TF_NusA"/>
</dbReference>
<dbReference type="Pfam" id="PF26594">
    <property type="entry name" value="KH_NusA_2nd"/>
    <property type="match status" value="1"/>
</dbReference>
<dbReference type="EMBL" id="LIBO01000005">
    <property type="protein sequence ID" value="KRO63164.1"/>
    <property type="molecule type" value="Genomic_DNA"/>
</dbReference>
<name>A0A0R2RKF1_9BACT</name>
<evidence type="ECO:0000313" key="9">
    <source>
        <dbReference type="EMBL" id="KRO63164.1"/>
    </source>
</evidence>
<dbReference type="InterPro" id="IPR003029">
    <property type="entry name" value="S1_domain"/>
</dbReference>
<dbReference type="InterPro" id="IPR015946">
    <property type="entry name" value="KH_dom-like_a/b"/>
</dbReference>
<dbReference type="SUPFAM" id="SSF47794">
    <property type="entry name" value="Rad51 N-terminal domain-like"/>
    <property type="match status" value="1"/>
</dbReference>
<comment type="subcellular location">
    <subcellularLocation>
        <location evidence="7">Cytoplasm</location>
    </subcellularLocation>
</comment>
<dbReference type="FunFam" id="3.30.300.20:FF:000005">
    <property type="entry name" value="Transcription termination/antitermination protein NusA"/>
    <property type="match status" value="1"/>
</dbReference>
<dbReference type="NCBIfam" id="TIGR01953">
    <property type="entry name" value="NusA"/>
    <property type="match status" value="1"/>
</dbReference>
<dbReference type="Pfam" id="PF13184">
    <property type="entry name" value="KH_NusA_1st"/>
    <property type="match status" value="1"/>
</dbReference>
<protein>
    <recommendedName>
        <fullName evidence="7">Transcription termination/antitermination protein NusA</fullName>
    </recommendedName>
</protein>
<evidence type="ECO:0000259" key="8">
    <source>
        <dbReference type="PROSITE" id="PS50126"/>
    </source>
</evidence>
<dbReference type="Gene3D" id="3.30.1480.10">
    <property type="entry name" value="NusA, N-terminal domain"/>
    <property type="match status" value="1"/>
</dbReference>
<dbReference type="HAMAP" id="MF_00945_B">
    <property type="entry name" value="NusA_B"/>
    <property type="match status" value="1"/>
</dbReference>
<evidence type="ECO:0000256" key="1">
    <source>
        <dbReference type="ARBA" id="ARBA00022472"/>
    </source>
</evidence>
<sequence length="420" mass="46424">MNTQDFLTVLDYMEKEKGISRKVMGTVIENALITAAHKTYPLETEIRVNLDQKSGKIQMFAKLKASDRARPNADEISIVKARAVKANVHVGELVEVELDASQFGRIAAQVFKQAMNQNLRSIEKTMIMEEFQGRVGDIVAGTVRRFERADVVIDLGKFEGIMPSRERVPTEEYTPGERIRALVLAVQSGQRGPEIILSRSSPDFVRRLLSLEVNELNDGTVQIKSLAREPGFRTKIAVWSDVEKVDPVGACVGIRGSRVKNIVRELNNEKVDLFRWSPNIHELVIEALKPAKLRKIEIDETNRRVRALVDAENLSLAIGRKGHNARLASRLTGWSIDVEEDKTEVQGFEQKLEAAVQGLASILGIELALAQKIASVGFSTAEAIAEASDSDLAEAVPDLTPEQVQEIRTKAQAALSAAKT</sequence>
<dbReference type="InterPro" id="IPR010995">
    <property type="entry name" value="DNA_repair_Rad51/TF_NusA_a-hlx"/>
</dbReference>
<evidence type="ECO:0000256" key="6">
    <source>
        <dbReference type="ARBA" id="ARBA00023163"/>
    </source>
</evidence>
<proteinExistence type="inferred from homology"/>
<organism evidence="9 10">
    <name type="scientific">Verrucomicrobia subdivision 6 bacterium BACL9 MAG-120507-bin52</name>
    <dbReference type="NCBI Taxonomy" id="1655590"/>
    <lineage>
        <taxon>Bacteria</taxon>
        <taxon>Pseudomonadati</taxon>
        <taxon>Verrucomicrobiota</taxon>
        <taxon>Verrucomicrobiia</taxon>
        <taxon>Verrucomicrobiales</taxon>
        <taxon>Verrucomicrobia subdivision 6</taxon>
    </lineage>
</organism>
<evidence type="ECO:0000313" key="10">
    <source>
        <dbReference type="Proteomes" id="UP000051269"/>
    </source>
</evidence>
<comment type="function">
    <text evidence="7">Participates in both transcription termination and antitermination.</text>
</comment>
<accession>A0A0R2RKF1</accession>
<dbReference type="SUPFAM" id="SSF69705">
    <property type="entry name" value="Transcription factor NusA, N-terminal domain"/>
    <property type="match status" value="1"/>
</dbReference>
<dbReference type="Pfam" id="PF08529">
    <property type="entry name" value="NusA_N"/>
    <property type="match status" value="1"/>
</dbReference>
<comment type="caution">
    <text evidence="9">The sequence shown here is derived from an EMBL/GenBank/DDBJ whole genome shotgun (WGS) entry which is preliminary data.</text>
</comment>
<dbReference type="SUPFAM" id="SSF50249">
    <property type="entry name" value="Nucleic acid-binding proteins"/>
    <property type="match status" value="1"/>
</dbReference>
<keyword evidence="3 7" id="KW-0889">Transcription antitermination</keyword>
<dbReference type="CDD" id="cd02134">
    <property type="entry name" value="KH-II_NusA_rpt1"/>
    <property type="match status" value="1"/>
</dbReference>
<dbReference type="CDD" id="cd22529">
    <property type="entry name" value="KH-II_NusA_rpt2"/>
    <property type="match status" value="1"/>
</dbReference>
<dbReference type="GO" id="GO:0003700">
    <property type="term" value="F:DNA-binding transcription factor activity"/>
    <property type="evidence" value="ECO:0007669"/>
    <property type="project" value="InterPro"/>
</dbReference>
<dbReference type="InterPro" id="IPR025249">
    <property type="entry name" value="TF_NusA_KH_1st"/>
</dbReference>
<dbReference type="SMART" id="SM00322">
    <property type="entry name" value="KH"/>
    <property type="match status" value="1"/>
</dbReference>
<keyword evidence="4 7" id="KW-0694">RNA-binding</keyword>
<comment type="similarity">
    <text evidence="7">Belongs to the NusA family.</text>
</comment>
<dbReference type="InterPro" id="IPR009019">
    <property type="entry name" value="KH_sf_prok-type"/>
</dbReference>
<dbReference type="PANTHER" id="PTHR22648:SF0">
    <property type="entry name" value="TRANSCRIPTION TERMINATION_ANTITERMINATION PROTEIN NUSA"/>
    <property type="match status" value="1"/>
</dbReference>
<evidence type="ECO:0000256" key="3">
    <source>
        <dbReference type="ARBA" id="ARBA00022814"/>
    </source>
</evidence>
<dbReference type="GO" id="GO:0003723">
    <property type="term" value="F:RNA binding"/>
    <property type="evidence" value="ECO:0007669"/>
    <property type="project" value="UniProtKB-UniRule"/>
</dbReference>
<feature type="domain" description="S1 motif" evidence="8">
    <location>
        <begin position="136"/>
        <end position="200"/>
    </location>
</feature>
<dbReference type="GO" id="GO:0031564">
    <property type="term" value="P:transcription antitermination"/>
    <property type="evidence" value="ECO:0007669"/>
    <property type="project" value="UniProtKB-UniRule"/>
</dbReference>
<dbReference type="GO" id="GO:0006353">
    <property type="term" value="P:DNA-templated transcription termination"/>
    <property type="evidence" value="ECO:0007669"/>
    <property type="project" value="UniProtKB-UniRule"/>
</dbReference>
<dbReference type="InterPro" id="IPR058582">
    <property type="entry name" value="KH_NusA_2nd"/>
</dbReference>
<dbReference type="InterPro" id="IPR036555">
    <property type="entry name" value="NusA_N_sf"/>
</dbReference>